<protein>
    <submittedName>
        <fullName evidence="9">Trimeric intracellular cation channel family protein</fullName>
    </submittedName>
</protein>
<feature type="transmembrane region" description="Helical" evidence="7">
    <location>
        <begin position="97"/>
        <end position="118"/>
    </location>
</feature>
<keyword evidence="5 7" id="KW-1133">Transmembrane helix</keyword>
<feature type="transmembrane region" description="Helical" evidence="7">
    <location>
        <begin position="181"/>
        <end position="197"/>
    </location>
</feature>
<evidence type="ECO:0000256" key="6">
    <source>
        <dbReference type="ARBA" id="ARBA00023136"/>
    </source>
</evidence>
<dbReference type="RefSeq" id="WP_345428840.1">
    <property type="nucleotide sequence ID" value="NZ_BAABGT010000123.1"/>
</dbReference>
<evidence type="ECO:0000256" key="1">
    <source>
        <dbReference type="ARBA" id="ARBA00004651"/>
    </source>
</evidence>
<comment type="similarity">
    <text evidence="2">Belongs to the UPF0126 family.</text>
</comment>
<evidence type="ECO:0000256" key="5">
    <source>
        <dbReference type="ARBA" id="ARBA00022989"/>
    </source>
</evidence>
<evidence type="ECO:0000313" key="10">
    <source>
        <dbReference type="Proteomes" id="UP001501598"/>
    </source>
</evidence>
<evidence type="ECO:0000256" key="4">
    <source>
        <dbReference type="ARBA" id="ARBA00022692"/>
    </source>
</evidence>
<feature type="domain" description="Glycine transporter" evidence="8">
    <location>
        <begin position="101"/>
        <end position="171"/>
    </location>
</feature>
<feature type="domain" description="Glycine transporter" evidence="8">
    <location>
        <begin position="14"/>
        <end position="85"/>
    </location>
</feature>
<dbReference type="Proteomes" id="UP001501598">
    <property type="component" value="Unassembled WGS sequence"/>
</dbReference>
<feature type="transmembrane region" description="Helical" evidence="7">
    <location>
        <begin position="70"/>
        <end position="90"/>
    </location>
</feature>
<feature type="transmembrane region" description="Helical" evidence="7">
    <location>
        <begin position="124"/>
        <end position="145"/>
    </location>
</feature>
<proteinExistence type="inferred from homology"/>
<comment type="caution">
    <text evidence="9">The sequence shown here is derived from an EMBL/GenBank/DDBJ whole genome shotgun (WGS) entry which is preliminary data.</text>
</comment>
<evidence type="ECO:0000313" key="9">
    <source>
        <dbReference type="EMBL" id="GAA4560921.1"/>
    </source>
</evidence>
<evidence type="ECO:0000256" key="3">
    <source>
        <dbReference type="ARBA" id="ARBA00022475"/>
    </source>
</evidence>
<evidence type="ECO:0000256" key="7">
    <source>
        <dbReference type="SAM" id="Phobius"/>
    </source>
</evidence>
<gene>
    <name evidence="9" type="ORF">GCM10023175_71960</name>
</gene>
<name>A0ABP8S3S1_9PSEU</name>
<evidence type="ECO:0000259" key="8">
    <source>
        <dbReference type="Pfam" id="PF03458"/>
    </source>
</evidence>
<sequence>MRARLRPGLLLRPLDLAGTGLFALQGGLTAAAAGLDVFGVLVISFVTAVGGGIVRDVLLGDTPPAVFRDLAYPVTAVAGGAVVVLSYGLVRDVPRELLLPLDAAALGLFAVVGAAKAVDHGMSPLLAALLGAMTGVGGGVMRDVLLGGVPLILRSDVYAVAALAGAAVTAVGLRYGGPRVLMLAAGFAVCVVIRLLALRQGWNLPRVAG</sequence>
<dbReference type="EMBL" id="BAABGT010000123">
    <property type="protein sequence ID" value="GAA4560921.1"/>
    <property type="molecule type" value="Genomic_DNA"/>
</dbReference>
<keyword evidence="6 7" id="KW-0472">Membrane</keyword>
<dbReference type="Pfam" id="PF03458">
    <property type="entry name" value="Gly_transporter"/>
    <property type="match status" value="2"/>
</dbReference>
<dbReference type="InterPro" id="IPR005115">
    <property type="entry name" value="Gly_transporter"/>
</dbReference>
<dbReference type="PANTHER" id="PTHR30506">
    <property type="entry name" value="INNER MEMBRANE PROTEIN"/>
    <property type="match status" value="1"/>
</dbReference>
<reference evidence="10" key="1">
    <citation type="journal article" date="2019" name="Int. J. Syst. Evol. Microbiol.">
        <title>The Global Catalogue of Microorganisms (GCM) 10K type strain sequencing project: providing services to taxonomists for standard genome sequencing and annotation.</title>
        <authorList>
            <consortium name="The Broad Institute Genomics Platform"/>
            <consortium name="The Broad Institute Genome Sequencing Center for Infectious Disease"/>
            <person name="Wu L."/>
            <person name="Ma J."/>
        </authorList>
    </citation>
    <scope>NUCLEOTIDE SEQUENCE [LARGE SCALE GENOMIC DNA]</scope>
    <source>
        <strain evidence="10">JCM 17906</strain>
    </source>
</reference>
<feature type="transmembrane region" description="Helical" evidence="7">
    <location>
        <begin position="21"/>
        <end position="50"/>
    </location>
</feature>
<feature type="transmembrane region" description="Helical" evidence="7">
    <location>
        <begin position="157"/>
        <end position="175"/>
    </location>
</feature>
<dbReference type="PANTHER" id="PTHR30506:SF3">
    <property type="entry name" value="UPF0126 INNER MEMBRANE PROTEIN YADS-RELATED"/>
    <property type="match status" value="1"/>
</dbReference>
<keyword evidence="4 7" id="KW-0812">Transmembrane</keyword>
<accession>A0ABP8S3S1</accession>
<evidence type="ECO:0000256" key="2">
    <source>
        <dbReference type="ARBA" id="ARBA00008193"/>
    </source>
</evidence>
<keyword evidence="3" id="KW-1003">Cell membrane</keyword>
<comment type="subcellular location">
    <subcellularLocation>
        <location evidence="1">Cell membrane</location>
        <topology evidence="1">Multi-pass membrane protein</topology>
    </subcellularLocation>
</comment>
<organism evidence="9 10">
    <name type="scientific">Pseudonocardia xishanensis</name>
    <dbReference type="NCBI Taxonomy" id="630995"/>
    <lineage>
        <taxon>Bacteria</taxon>
        <taxon>Bacillati</taxon>
        <taxon>Actinomycetota</taxon>
        <taxon>Actinomycetes</taxon>
        <taxon>Pseudonocardiales</taxon>
        <taxon>Pseudonocardiaceae</taxon>
        <taxon>Pseudonocardia</taxon>
    </lineage>
</organism>
<keyword evidence="10" id="KW-1185">Reference proteome</keyword>